<organism evidence="7 8">
    <name type="scientific">Ignicoccus pacificus DSM 13166</name>
    <dbReference type="NCBI Taxonomy" id="940294"/>
    <lineage>
        <taxon>Archaea</taxon>
        <taxon>Thermoproteota</taxon>
        <taxon>Thermoprotei</taxon>
        <taxon>Desulfurococcales</taxon>
        <taxon>Desulfurococcaceae</taxon>
        <taxon>Ignicoccus</taxon>
    </lineage>
</organism>
<feature type="transmembrane region" description="Helical" evidence="6">
    <location>
        <begin position="96"/>
        <end position="116"/>
    </location>
</feature>
<dbReference type="EMBL" id="CP006868">
    <property type="protein sequence ID" value="UXD21407.1"/>
    <property type="molecule type" value="Genomic_DNA"/>
</dbReference>
<evidence type="ECO:0000256" key="5">
    <source>
        <dbReference type="ARBA" id="ARBA00023136"/>
    </source>
</evidence>
<comment type="similarity">
    <text evidence="2">Belongs to the acetate uptake transporter (AceTr) (TC 2.A.96) family.</text>
</comment>
<dbReference type="GO" id="GO:0005886">
    <property type="term" value="C:plasma membrane"/>
    <property type="evidence" value="ECO:0007669"/>
    <property type="project" value="TreeGrafter"/>
</dbReference>
<evidence type="ECO:0000256" key="4">
    <source>
        <dbReference type="ARBA" id="ARBA00022989"/>
    </source>
</evidence>
<feature type="transmembrane region" description="Helical" evidence="6">
    <location>
        <begin position="65"/>
        <end position="84"/>
    </location>
</feature>
<feature type="transmembrane region" description="Helical" evidence="6">
    <location>
        <begin position="12"/>
        <end position="31"/>
    </location>
</feature>
<dbReference type="KEGG" id="ipc:IPA_03960"/>
<evidence type="ECO:0000256" key="2">
    <source>
        <dbReference type="ARBA" id="ARBA00005587"/>
    </source>
</evidence>
<dbReference type="GO" id="GO:0071422">
    <property type="term" value="P:succinate transmembrane transport"/>
    <property type="evidence" value="ECO:0007669"/>
    <property type="project" value="TreeGrafter"/>
</dbReference>
<dbReference type="PANTHER" id="PTHR30178">
    <property type="entry name" value="INNER MEMBRANE PROTEIN YAAH"/>
    <property type="match status" value="1"/>
</dbReference>
<keyword evidence="5 6" id="KW-0472">Membrane</keyword>
<dbReference type="AlphaFoldDB" id="A0A977PJZ1"/>
<dbReference type="PANTHER" id="PTHR30178:SF3">
    <property type="entry name" value="SUCCINATE-ACETATE_PROTON SYMPORTER SATP"/>
    <property type="match status" value="1"/>
</dbReference>
<keyword evidence="4 6" id="KW-1133">Transmembrane helix</keyword>
<evidence type="ECO:0000313" key="7">
    <source>
        <dbReference type="EMBL" id="UXD21407.1"/>
    </source>
</evidence>
<evidence type="ECO:0000256" key="6">
    <source>
        <dbReference type="SAM" id="Phobius"/>
    </source>
</evidence>
<dbReference type="GO" id="GO:0015360">
    <property type="term" value="F:acetate:proton symporter activity"/>
    <property type="evidence" value="ECO:0007669"/>
    <property type="project" value="TreeGrafter"/>
</dbReference>
<comment type="subcellular location">
    <subcellularLocation>
        <location evidence="1">Membrane</location>
        <topology evidence="1">Multi-pass membrane protein</topology>
    </subcellularLocation>
</comment>
<sequence>MADNEETWADAAALGLAGFGLTTVVLNLYNMGVIPSAGFTVAYGFAYGGLAQVIAGIIEFRRKNMFGGTAFTSYGLFWIGFALLNTLGLKTSPGELAAWMAMWGIFTAYLTIASWLRKARAVTAVLFLLIILFFLLSAAFATGSKAILRVAGAEGVLTGLSAIYTSAALLINDAAGRQVLPV</sequence>
<feature type="transmembrane region" description="Helical" evidence="6">
    <location>
        <begin position="37"/>
        <end position="58"/>
    </location>
</feature>
<keyword evidence="3 6" id="KW-0812">Transmembrane</keyword>
<proteinExistence type="inferred from homology"/>
<accession>A0A977PJZ1</accession>
<name>A0A977PJZ1_9CREN</name>
<evidence type="ECO:0000256" key="1">
    <source>
        <dbReference type="ARBA" id="ARBA00004141"/>
    </source>
</evidence>
<evidence type="ECO:0000256" key="3">
    <source>
        <dbReference type="ARBA" id="ARBA00022692"/>
    </source>
</evidence>
<evidence type="ECO:0000313" key="8">
    <source>
        <dbReference type="Proteomes" id="UP001063698"/>
    </source>
</evidence>
<dbReference type="NCBIfam" id="NF038013">
    <property type="entry name" value="AceTr_1"/>
    <property type="match status" value="1"/>
</dbReference>
<dbReference type="Proteomes" id="UP001063698">
    <property type="component" value="Chromosome"/>
</dbReference>
<protein>
    <submittedName>
        <fullName evidence="7">Uncharacterized protein</fullName>
    </submittedName>
</protein>
<keyword evidence="8" id="KW-1185">Reference proteome</keyword>
<dbReference type="Pfam" id="PF01184">
    <property type="entry name" value="Gpr1_Fun34_YaaH"/>
    <property type="match status" value="1"/>
</dbReference>
<feature type="transmembrane region" description="Helical" evidence="6">
    <location>
        <begin position="147"/>
        <end position="171"/>
    </location>
</feature>
<gene>
    <name evidence="7" type="ORF">IPA_03960</name>
</gene>
<dbReference type="InterPro" id="IPR000791">
    <property type="entry name" value="Gpr1/Fun34/SatP-like"/>
</dbReference>
<dbReference type="InterPro" id="IPR047623">
    <property type="entry name" value="SatP"/>
</dbReference>
<reference evidence="7" key="1">
    <citation type="submission" date="2013-11" db="EMBL/GenBank/DDBJ databases">
        <title>Comparative genomics of Ignicoccus.</title>
        <authorList>
            <person name="Podar M."/>
        </authorList>
    </citation>
    <scope>NUCLEOTIDE SEQUENCE</scope>
    <source>
        <strain evidence="7">DSM 13166</strain>
    </source>
</reference>
<feature type="transmembrane region" description="Helical" evidence="6">
    <location>
        <begin position="123"/>
        <end position="141"/>
    </location>
</feature>